<dbReference type="SUPFAM" id="SSF48150">
    <property type="entry name" value="DNA-glycosylase"/>
    <property type="match status" value="1"/>
</dbReference>
<dbReference type="InterPro" id="IPR005019">
    <property type="entry name" value="Adenine_glyco"/>
</dbReference>
<dbReference type="Gene3D" id="1.10.340.30">
    <property type="entry name" value="Hypothetical protein, domain 2"/>
    <property type="match status" value="1"/>
</dbReference>
<sequence length="184" mass="20822">MVYKNIEAEVVAGIKRKEPSWVRDDPSRTYFLEEWQNVPRTQQAMFEHLCLLVFQNGLWWSVVLGKREAISRHFKGFSLEAVASLTEHDISQMLSDTSMIRNEAKIRSCITNAQTLLHHNINLPDLFEQAFDSPAIFDSVSELPRTLETTDRIADDLKDAGVQRVGQVVCCALAQATGFIRLGA</sequence>
<dbReference type="RefSeq" id="WP_345445058.1">
    <property type="nucleotide sequence ID" value="NZ_BAABKP010000001.1"/>
</dbReference>
<dbReference type="Pfam" id="PF03352">
    <property type="entry name" value="Adenine_glyco"/>
    <property type="match status" value="1"/>
</dbReference>
<comment type="caution">
    <text evidence="1">The sequence shown here is derived from an EMBL/GenBank/DDBJ whole genome shotgun (WGS) entry which is preliminary data.</text>
</comment>
<dbReference type="Proteomes" id="UP001500187">
    <property type="component" value="Unassembled WGS sequence"/>
</dbReference>
<evidence type="ECO:0000313" key="1">
    <source>
        <dbReference type="EMBL" id="GAA4792457.1"/>
    </source>
</evidence>
<evidence type="ECO:0000313" key="2">
    <source>
        <dbReference type="Proteomes" id="UP001500187"/>
    </source>
</evidence>
<gene>
    <name evidence="1" type="ORF">GCM10023352_08700</name>
</gene>
<dbReference type="InterPro" id="IPR052891">
    <property type="entry name" value="DNA-3mA_glycosylase"/>
</dbReference>
<dbReference type="InterPro" id="IPR011257">
    <property type="entry name" value="DNA_glycosylase"/>
</dbReference>
<name>A0ABP9B9S0_9MICC</name>
<reference evidence="2" key="1">
    <citation type="journal article" date="2019" name="Int. J. Syst. Evol. Microbiol.">
        <title>The Global Catalogue of Microorganisms (GCM) 10K type strain sequencing project: providing services to taxonomists for standard genome sequencing and annotation.</title>
        <authorList>
            <consortium name="The Broad Institute Genomics Platform"/>
            <consortium name="The Broad Institute Genome Sequencing Center for Infectious Disease"/>
            <person name="Wu L."/>
            <person name="Ma J."/>
        </authorList>
    </citation>
    <scope>NUCLEOTIDE SEQUENCE [LARGE SCALE GENOMIC DNA]</scope>
    <source>
        <strain evidence="2">JCM 18541</strain>
    </source>
</reference>
<dbReference type="PANTHER" id="PTHR30037:SF4">
    <property type="entry name" value="DNA-3-METHYLADENINE GLYCOSYLASE I"/>
    <property type="match status" value="1"/>
</dbReference>
<dbReference type="EMBL" id="BAABKP010000001">
    <property type="protein sequence ID" value="GAA4792457.1"/>
    <property type="molecule type" value="Genomic_DNA"/>
</dbReference>
<protein>
    <submittedName>
        <fullName evidence="1">DNA-3-methyladenine glycosylase I</fullName>
    </submittedName>
</protein>
<organism evidence="1 2">
    <name type="scientific">Rothia endophytica</name>
    <dbReference type="NCBI Taxonomy" id="1324766"/>
    <lineage>
        <taxon>Bacteria</taxon>
        <taxon>Bacillati</taxon>
        <taxon>Actinomycetota</taxon>
        <taxon>Actinomycetes</taxon>
        <taxon>Micrococcales</taxon>
        <taxon>Micrococcaceae</taxon>
        <taxon>Rothia</taxon>
    </lineage>
</organism>
<accession>A0ABP9B9S0</accession>
<dbReference type="PANTHER" id="PTHR30037">
    <property type="entry name" value="DNA-3-METHYLADENINE GLYCOSYLASE 1"/>
    <property type="match status" value="1"/>
</dbReference>
<proteinExistence type="predicted"/>
<keyword evidence="2" id="KW-1185">Reference proteome</keyword>